<name>A0A9N9W3G2_9HYPO</name>
<proteinExistence type="inferred from homology"/>
<dbReference type="InterPro" id="IPR011032">
    <property type="entry name" value="GroES-like_sf"/>
</dbReference>
<reference evidence="8" key="1">
    <citation type="submission" date="2019-06" db="EMBL/GenBank/DDBJ databases">
        <authorList>
            <person name="Broberg M."/>
        </authorList>
    </citation>
    <scope>NUCLEOTIDE SEQUENCE [LARGE SCALE GENOMIC DNA]</scope>
</reference>
<dbReference type="InterPro" id="IPR013149">
    <property type="entry name" value="ADH-like_C"/>
</dbReference>
<dbReference type="Pfam" id="PF08240">
    <property type="entry name" value="ADH_N"/>
    <property type="match status" value="1"/>
</dbReference>
<dbReference type="OrthoDB" id="442947at2759"/>
<dbReference type="Pfam" id="PF00107">
    <property type="entry name" value="ADH_zinc_N"/>
    <property type="match status" value="1"/>
</dbReference>
<keyword evidence="2 5" id="KW-0479">Metal-binding</keyword>
<reference evidence="7 8" key="2">
    <citation type="submission" date="2021-10" db="EMBL/GenBank/DDBJ databases">
        <authorList>
            <person name="Piombo E."/>
        </authorList>
    </citation>
    <scope>NUCLEOTIDE SEQUENCE [LARGE SCALE GENOMIC DNA]</scope>
</reference>
<dbReference type="Gene3D" id="3.40.50.720">
    <property type="entry name" value="NAD(P)-binding Rossmann-like Domain"/>
    <property type="match status" value="1"/>
</dbReference>
<dbReference type="SMART" id="SM00829">
    <property type="entry name" value="PKS_ER"/>
    <property type="match status" value="1"/>
</dbReference>
<evidence type="ECO:0000259" key="6">
    <source>
        <dbReference type="SMART" id="SM00829"/>
    </source>
</evidence>
<sequence>MSPQTVMKAVVFDGPYKVSIQDRPIPQLQDDNDIIVKVSASALCGSELHVFRGHQPSATGFIMGHEFTGTVVAAGPTVKSVQVGDKVVSAFTTSCGECFYCTHDSSSRCVKCQLFGSKVLDGGQAEFVRVPLADGTVAKAPPAISDQALVLMADIFPTGYFGVKSAIQMSPSIDVRDATIVVVGCGPVGLCAIVAAAHLQPKHLFAIDMVDSRLEQAKKLGAEPLNSAKDKEGLEARIKEVTDGRGADMVVEVVGLSPALRTAFDLVRPFGTISSIGVHNAEVWSFYKDGMSYADSIQVPWTGNEAYGKNIRLQMGRCPVRSVFPEALALLEKKQHLLSFMFENIMPLSSAVEGYQLFDQLKVQKVVFTP</sequence>
<evidence type="ECO:0000313" key="8">
    <source>
        <dbReference type="Proteomes" id="UP000775872"/>
    </source>
</evidence>
<dbReference type="InterPro" id="IPR020843">
    <property type="entry name" value="ER"/>
</dbReference>
<dbReference type="InterPro" id="IPR002328">
    <property type="entry name" value="ADH_Zn_CS"/>
</dbReference>
<dbReference type="GO" id="GO:0016491">
    <property type="term" value="F:oxidoreductase activity"/>
    <property type="evidence" value="ECO:0007669"/>
    <property type="project" value="UniProtKB-KW"/>
</dbReference>
<evidence type="ECO:0000256" key="2">
    <source>
        <dbReference type="ARBA" id="ARBA00022723"/>
    </source>
</evidence>
<accession>A0A9N9W3G2</accession>
<evidence type="ECO:0000256" key="4">
    <source>
        <dbReference type="ARBA" id="ARBA00023002"/>
    </source>
</evidence>
<keyword evidence="8" id="KW-1185">Reference proteome</keyword>
<dbReference type="PROSITE" id="PS00059">
    <property type="entry name" value="ADH_ZINC"/>
    <property type="match status" value="1"/>
</dbReference>
<feature type="domain" description="Enoyl reductase (ER)" evidence="6">
    <location>
        <begin position="14"/>
        <end position="368"/>
    </location>
</feature>
<dbReference type="InterPro" id="IPR013154">
    <property type="entry name" value="ADH-like_N"/>
</dbReference>
<evidence type="ECO:0000256" key="3">
    <source>
        <dbReference type="ARBA" id="ARBA00022833"/>
    </source>
</evidence>
<dbReference type="AlphaFoldDB" id="A0A9N9W3G2"/>
<comment type="similarity">
    <text evidence="5">Belongs to the zinc-containing alcohol dehydrogenase family.</text>
</comment>
<evidence type="ECO:0000256" key="1">
    <source>
        <dbReference type="ARBA" id="ARBA00001947"/>
    </source>
</evidence>
<dbReference type="SUPFAM" id="SSF50129">
    <property type="entry name" value="GroES-like"/>
    <property type="match status" value="1"/>
</dbReference>
<dbReference type="CDD" id="cd08284">
    <property type="entry name" value="FDH_like_2"/>
    <property type="match status" value="1"/>
</dbReference>
<gene>
    <name evidence="7" type="ORF">CSOL1703_00003745</name>
</gene>
<keyword evidence="4" id="KW-0560">Oxidoreductase</keyword>
<dbReference type="PANTHER" id="PTHR42813">
    <property type="entry name" value="ZINC-TYPE ALCOHOL DEHYDROGENASE-LIKE"/>
    <property type="match status" value="1"/>
</dbReference>
<evidence type="ECO:0000313" key="7">
    <source>
        <dbReference type="EMBL" id="CAH0039811.1"/>
    </source>
</evidence>
<protein>
    <recommendedName>
        <fullName evidence="6">Enoyl reductase (ER) domain-containing protein</fullName>
    </recommendedName>
</protein>
<dbReference type="Gene3D" id="3.90.180.10">
    <property type="entry name" value="Medium-chain alcohol dehydrogenases, catalytic domain"/>
    <property type="match status" value="1"/>
</dbReference>
<dbReference type="SUPFAM" id="SSF51735">
    <property type="entry name" value="NAD(P)-binding Rossmann-fold domains"/>
    <property type="match status" value="1"/>
</dbReference>
<keyword evidence="3 5" id="KW-0862">Zinc</keyword>
<comment type="caution">
    <text evidence="7">The sequence shown here is derived from an EMBL/GenBank/DDBJ whole genome shotgun (WGS) entry which is preliminary data.</text>
</comment>
<dbReference type="InterPro" id="IPR036291">
    <property type="entry name" value="NAD(P)-bd_dom_sf"/>
</dbReference>
<organism evidence="7 8">
    <name type="scientific">Clonostachys solani</name>
    <dbReference type="NCBI Taxonomy" id="160281"/>
    <lineage>
        <taxon>Eukaryota</taxon>
        <taxon>Fungi</taxon>
        <taxon>Dikarya</taxon>
        <taxon>Ascomycota</taxon>
        <taxon>Pezizomycotina</taxon>
        <taxon>Sordariomycetes</taxon>
        <taxon>Hypocreomycetidae</taxon>
        <taxon>Hypocreales</taxon>
        <taxon>Bionectriaceae</taxon>
        <taxon>Clonostachys</taxon>
    </lineage>
</organism>
<evidence type="ECO:0000256" key="5">
    <source>
        <dbReference type="RuleBase" id="RU361277"/>
    </source>
</evidence>
<dbReference type="Proteomes" id="UP000775872">
    <property type="component" value="Unassembled WGS sequence"/>
</dbReference>
<dbReference type="EMBL" id="CABFOC020000002">
    <property type="protein sequence ID" value="CAH0039811.1"/>
    <property type="molecule type" value="Genomic_DNA"/>
</dbReference>
<dbReference type="GO" id="GO:0008270">
    <property type="term" value="F:zinc ion binding"/>
    <property type="evidence" value="ECO:0007669"/>
    <property type="project" value="InterPro"/>
</dbReference>
<comment type="cofactor">
    <cofactor evidence="1 5">
        <name>Zn(2+)</name>
        <dbReference type="ChEBI" id="CHEBI:29105"/>
    </cofactor>
</comment>
<dbReference type="PANTHER" id="PTHR42813:SF2">
    <property type="entry name" value="DEHYDROGENASE, ZINC-CONTAINING, PUTATIVE (AFU_ORTHOLOGUE AFUA_2G02810)-RELATED"/>
    <property type="match status" value="1"/>
</dbReference>